<organism evidence="2 3">
    <name type="scientific">Leucocoprinus birnbaumii</name>
    <dbReference type="NCBI Taxonomy" id="56174"/>
    <lineage>
        <taxon>Eukaryota</taxon>
        <taxon>Fungi</taxon>
        <taxon>Dikarya</taxon>
        <taxon>Basidiomycota</taxon>
        <taxon>Agaricomycotina</taxon>
        <taxon>Agaricomycetes</taxon>
        <taxon>Agaricomycetidae</taxon>
        <taxon>Agaricales</taxon>
        <taxon>Agaricineae</taxon>
        <taxon>Agaricaceae</taxon>
        <taxon>Leucocoprinus</taxon>
    </lineage>
</organism>
<feature type="compositionally biased region" description="Pro residues" evidence="1">
    <location>
        <begin position="157"/>
        <end position="183"/>
    </location>
</feature>
<dbReference type="Proteomes" id="UP001213000">
    <property type="component" value="Unassembled WGS sequence"/>
</dbReference>
<reference evidence="2" key="1">
    <citation type="submission" date="2022-07" db="EMBL/GenBank/DDBJ databases">
        <title>Genome Sequence of Leucocoprinus birnbaumii.</title>
        <authorList>
            <person name="Buettner E."/>
        </authorList>
    </citation>
    <scope>NUCLEOTIDE SEQUENCE</scope>
    <source>
        <strain evidence="2">VT141</strain>
    </source>
</reference>
<feature type="region of interest" description="Disordered" evidence="1">
    <location>
        <begin position="157"/>
        <end position="187"/>
    </location>
</feature>
<feature type="region of interest" description="Disordered" evidence="1">
    <location>
        <begin position="206"/>
        <end position="318"/>
    </location>
</feature>
<feature type="compositionally biased region" description="Polar residues" evidence="1">
    <location>
        <begin position="267"/>
        <end position="278"/>
    </location>
</feature>
<evidence type="ECO:0000256" key="1">
    <source>
        <dbReference type="SAM" id="MobiDB-lite"/>
    </source>
</evidence>
<feature type="compositionally biased region" description="Basic residues" evidence="1">
    <location>
        <begin position="285"/>
        <end position="295"/>
    </location>
</feature>
<evidence type="ECO:0000313" key="3">
    <source>
        <dbReference type="Proteomes" id="UP001213000"/>
    </source>
</evidence>
<name>A0AAD5VX88_9AGAR</name>
<proteinExistence type="predicted"/>
<evidence type="ECO:0000313" key="2">
    <source>
        <dbReference type="EMBL" id="KAJ3570385.1"/>
    </source>
</evidence>
<accession>A0AAD5VX88</accession>
<comment type="caution">
    <text evidence="2">The sequence shown here is derived from an EMBL/GenBank/DDBJ whole genome shotgun (WGS) entry which is preliminary data.</text>
</comment>
<dbReference type="EMBL" id="JANIEX010000240">
    <property type="protein sequence ID" value="KAJ3570385.1"/>
    <property type="molecule type" value="Genomic_DNA"/>
</dbReference>
<protein>
    <submittedName>
        <fullName evidence="2">Uncharacterized protein</fullName>
    </submittedName>
</protein>
<keyword evidence="3" id="KW-1185">Reference proteome</keyword>
<feature type="compositionally biased region" description="Pro residues" evidence="1">
    <location>
        <begin position="213"/>
        <end position="224"/>
    </location>
</feature>
<gene>
    <name evidence="2" type="ORF">NP233_g4442</name>
</gene>
<dbReference type="AlphaFoldDB" id="A0AAD5VX88"/>
<sequence>MVLACLPPLERLTKWDDRLLIQEEPLREIFTSWKLQNLTGDAEEEQIRSLVKELIKGGFQVSISTMHRAPSLIKSEQKKLQPWVDMLFNQGLSGHMWDRARATVDRSVVPFLVKLQWAFFNGDDKRAKDLVKGECQKREVPFAPLVLGFTPASALGPPPPLSLPPPLSPPPPGPPPLGSPPLPSRAERKAGRIRIRRLLRLQKLGQNGQADDPAPPSPPPPPVPTVSRMVQLRSGRQVTIKRKLEFVAAPYKLPRRKQTMEKEDGQLSGQELPEQSIQKPSRTTSRNRRKRKKQRLAMAMAELAQEQSDPGGIPPDDS</sequence>